<sequence>MFSLVGKDFSSYLKIDNVKLLHFLLLPH</sequence>
<reference evidence="1" key="2">
    <citation type="journal article" date="2015" name="Data Brief">
        <title>Shoot transcriptome of the giant reed, Arundo donax.</title>
        <authorList>
            <person name="Barrero R.A."/>
            <person name="Guerrero F.D."/>
            <person name="Moolhuijzen P."/>
            <person name="Goolsby J.A."/>
            <person name="Tidwell J."/>
            <person name="Bellgard S.E."/>
            <person name="Bellgard M.I."/>
        </authorList>
    </citation>
    <scope>NUCLEOTIDE SEQUENCE</scope>
    <source>
        <tissue evidence="1">Shoot tissue taken approximately 20 cm above the soil surface</tissue>
    </source>
</reference>
<evidence type="ECO:0000313" key="1">
    <source>
        <dbReference type="EMBL" id="JAE19811.1"/>
    </source>
</evidence>
<reference evidence="1" key="1">
    <citation type="submission" date="2014-09" db="EMBL/GenBank/DDBJ databases">
        <authorList>
            <person name="Magalhaes I.L.F."/>
            <person name="Oliveira U."/>
            <person name="Santos F.R."/>
            <person name="Vidigal T.H.D.A."/>
            <person name="Brescovit A.D."/>
            <person name="Santos A.J."/>
        </authorList>
    </citation>
    <scope>NUCLEOTIDE SEQUENCE</scope>
    <source>
        <tissue evidence="1">Shoot tissue taken approximately 20 cm above the soil surface</tissue>
    </source>
</reference>
<organism evidence="1">
    <name type="scientific">Arundo donax</name>
    <name type="common">Giant reed</name>
    <name type="synonym">Donax arundinaceus</name>
    <dbReference type="NCBI Taxonomy" id="35708"/>
    <lineage>
        <taxon>Eukaryota</taxon>
        <taxon>Viridiplantae</taxon>
        <taxon>Streptophyta</taxon>
        <taxon>Embryophyta</taxon>
        <taxon>Tracheophyta</taxon>
        <taxon>Spermatophyta</taxon>
        <taxon>Magnoliopsida</taxon>
        <taxon>Liliopsida</taxon>
        <taxon>Poales</taxon>
        <taxon>Poaceae</taxon>
        <taxon>PACMAD clade</taxon>
        <taxon>Arundinoideae</taxon>
        <taxon>Arundineae</taxon>
        <taxon>Arundo</taxon>
    </lineage>
</organism>
<accession>A0A0A9GB88</accession>
<protein>
    <submittedName>
        <fullName evidence="1">Uncharacterized protein</fullName>
    </submittedName>
</protein>
<proteinExistence type="predicted"/>
<dbReference type="AlphaFoldDB" id="A0A0A9GB88"/>
<name>A0A0A9GB88_ARUDO</name>
<dbReference type="EMBL" id="GBRH01178085">
    <property type="protein sequence ID" value="JAE19811.1"/>
    <property type="molecule type" value="Transcribed_RNA"/>
</dbReference>